<accession>A0AA36JH52</accession>
<name>A0AA36JH52_9DINO</name>
<protein>
    <submittedName>
        <fullName evidence="1">Uncharacterized protein</fullName>
    </submittedName>
</protein>
<gene>
    <name evidence="1" type="ORF">EVOR1521_LOCUS27724</name>
</gene>
<keyword evidence="2" id="KW-1185">Reference proteome</keyword>
<evidence type="ECO:0000313" key="2">
    <source>
        <dbReference type="Proteomes" id="UP001178507"/>
    </source>
</evidence>
<evidence type="ECO:0000313" key="1">
    <source>
        <dbReference type="EMBL" id="CAJ1405551.1"/>
    </source>
</evidence>
<comment type="caution">
    <text evidence="1">The sequence shown here is derived from an EMBL/GenBank/DDBJ whole genome shotgun (WGS) entry which is preliminary data.</text>
</comment>
<sequence>MLRHQESLQRLLPWTDWLQSAQPSVERWQRSRAEERLAALESLKAAELVQELESAMRRQDVRMEGQRKSVQDLESSLTILREDLQGARRRCEEKQGVLQKCAQQCQELHTFCSQDLEAMKSRLSHCEETRFHQQKQLKDFEEICSRCRWHCEQMARCQAPQAPQGHPEQRYLKDCEDIYAKWREDAVAWQQQQLQRLK</sequence>
<dbReference type="Proteomes" id="UP001178507">
    <property type="component" value="Unassembled WGS sequence"/>
</dbReference>
<organism evidence="1 2">
    <name type="scientific">Effrenium voratum</name>
    <dbReference type="NCBI Taxonomy" id="2562239"/>
    <lineage>
        <taxon>Eukaryota</taxon>
        <taxon>Sar</taxon>
        <taxon>Alveolata</taxon>
        <taxon>Dinophyceae</taxon>
        <taxon>Suessiales</taxon>
        <taxon>Symbiodiniaceae</taxon>
        <taxon>Effrenium</taxon>
    </lineage>
</organism>
<proteinExistence type="predicted"/>
<dbReference type="AlphaFoldDB" id="A0AA36JH52"/>
<dbReference type="EMBL" id="CAUJNA010003590">
    <property type="protein sequence ID" value="CAJ1405551.1"/>
    <property type="molecule type" value="Genomic_DNA"/>
</dbReference>
<reference evidence="1" key="1">
    <citation type="submission" date="2023-08" db="EMBL/GenBank/DDBJ databases">
        <authorList>
            <person name="Chen Y."/>
            <person name="Shah S."/>
            <person name="Dougan E. K."/>
            <person name="Thang M."/>
            <person name="Chan C."/>
        </authorList>
    </citation>
    <scope>NUCLEOTIDE SEQUENCE</scope>
</reference>